<evidence type="ECO:0000313" key="1">
    <source>
        <dbReference type="EMBL" id="KDR70510.1"/>
    </source>
</evidence>
<name>A0A067SHV5_GALM3</name>
<proteinExistence type="predicted"/>
<organism evidence="1 2">
    <name type="scientific">Galerina marginata (strain CBS 339.88)</name>
    <dbReference type="NCBI Taxonomy" id="685588"/>
    <lineage>
        <taxon>Eukaryota</taxon>
        <taxon>Fungi</taxon>
        <taxon>Dikarya</taxon>
        <taxon>Basidiomycota</taxon>
        <taxon>Agaricomycotina</taxon>
        <taxon>Agaricomycetes</taxon>
        <taxon>Agaricomycetidae</taxon>
        <taxon>Agaricales</taxon>
        <taxon>Agaricineae</taxon>
        <taxon>Strophariaceae</taxon>
        <taxon>Galerina</taxon>
    </lineage>
</organism>
<keyword evidence="2" id="KW-1185">Reference proteome</keyword>
<gene>
    <name evidence="1" type="ORF">GALMADRAFT_144781</name>
</gene>
<evidence type="ECO:0000313" key="2">
    <source>
        <dbReference type="Proteomes" id="UP000027222"/>
    </source>
</evidence>
<dbReference type="AlphaFoldDB" id="A0A067SHV5"/>
<dbReference type="OrthoDB" id="3066903at2759"/>
<dbReference type="Gene3D" id="1.20.1280.50">
    <property type="match status" value="1"/>
</dbReference>
<dbReference type="EMBL" id="KL142397">
    <property type="protein sequence ID" value="KDR70510.1"/>
    <property type="molecule type" value="Genomic_DNA"/>
</dbReference>
<accession>A0A067SHV5</accession>
<dbReference type="HOGENOM" id="CLU_030662_0_0_1"/>
<dbReference type="Proteomes" id="UP000027222">
    <property type="component" value="Unassembled WGS sequence"/>
</dbReference>
<evidence type="ECO:0008006" key="3">
    <source>
        <dbReference type="Google" id="ProtNLM"/>
    </source>
</evidence>
<protein>
    <recommendedName>
        <fullName evidence="3">F-box domain-containing protein</fullName>
    </recommendedName>
</protein>
<reference evidence="2" key="1">
    <citation type="journal article" date="2014" name="Proc. Natl. Acad. Sci. U.S.A.">
        <title>Extensive sampling of basidiomycete genomes demonstrates inadequacy of the white-rot/brown-rot paradigm for wood decay fungi.</title>
        <authorList>
            <person name="Riley R."/>
            <person name="Salamov A.A."/>
            <person name="Brown D.W."/>
            <person name="Nagy L.G."/>
            <person name="Floudas D."/>
            <person name="Held B.W."/>
            <person name="Levasseur A."/>
            <person name="Lombard V."/>
            <person name="Morin E."/>
            <person name="Otillar R."/>
            <person name="Lindquist E.A."/>
            <person name="Sun H."/>
            <person name="LaButti K.M."/>
            <person name="Schmutz J."/>
            <person name="Jabbour D."/>
            <person name="Luo H."/>
            <person name="Baker S.E."/>
            <person name="Pisabarro A.G."/>
            <person name="Walton J.D."/>
            <person name="Blanchette R.A."/>
            <person name="Henrissat B."/>
            <person name="Martin F."/>
            <person name="Cullen D."/>
            <person name="Hibbett D.S."/>
            <person name="Grigoriev I.V."/>
        </authorList>
    </citation>
    <scope>NUCLEOTIDE SEQUENCE [LARGE SCALE GENOMIC DNA]</scope>
    <source>
        <strain evidence="2">CBS 339.88</strain>
    </source>
</reference>
<sequence>MTMGVFAELCSSLPYGATVYIRYAIVDKAVVSTLPLVELHLYMMSIPTSPQQTENERSKRTPFLILHRDEEPPISRLSHDILWHIFHHSTIIDADFLASEISPERSLITARHASQVCAGWRSLMLSSPSLWANIINLTHLDQENDNWRAEILKRTGNSLLSIIGNAGEGRPAAEFFLSLLGDHWLRFRRIYIRIGFPADIEDKRWRSIQRPAPNLEILHINFPSPPQAFSTIDDTLFSNDAPSLHTLTTYAINFKISGSWLSGLRRLQIFDCSVGQAIIFALAEMSVLEFLDMTDVDIVDIHAEDRSWPMITLPKLKKLCLKVKFRTLIVMIGHLNPTLGCESRYESSDVTISPLTTEDLFLLRRGWTAHFQCLSNYSPIDTISWAMIEDFIELGNAVKWSCDATFFFHVEVGQGERHGIHDIILHCLLNSCDFSAVTTVELDISPGGLELSKLRFAALCRSLSSVVTMHTESHTMEVLLQLCVELNGEILFPSLETIIFDTDVELKCDAIMRFLLHRLNAGIPITDFDLSDCTSPNQDRLLFLEGINGLDVVWNEEIRNRME</sequence>